<dbReference type="Pfam" id="PF04759">
    <property type="entry name" value="DUF617"/>
    <property type="match status" value="1"/>
</dbReference>
<organism evidence="1 2">
    <name type="scientific">Dioscorea cayennensis subsp. rotundata</name>
    <name type="common">White Guinea yam</name>
    <name type="synonym">Dioscorea rotundata</name>
    <dbReference type="NCBI Taxonomy" id="55577"/>
    <lineage>
        <taxon>Eukaryota</taxon>
        <taxon>Viridiplantae</taxon>
        <taxon>Streptophyta</taxon>
        <taxon>Embryophyta</taxon>
        <taxon>Tracheophyta</taxon>
        <taxon>Spermatophyta</taxon>
        <taxon>Magnoliopsida</taxon>
        <taxon>Liliopsida</taxon>
        <taxon>Dioscoreales</taxon>
        <taxon>Dioscoreaceae</taxon>
        <taxon>Dioscorea</taxon>
    </lineage>
</organism>
<dbReference type="GO" id="GO:0010274">
    <property type="term" value="P:hydrotropism"/>
    <property type="evidence" value="ECO:0007669"/>
    <property type="project" value="InterPro"/>
</dbReference>
<accession>A0AB40CFA3</accession>
<dbReference type="GeneID" id="120274907"/>
<dbReference type="PANTHER" id="PTHR31696:SF69">
    <property type="entry name" value="PROTEIN MIZU-KUSSEI 1-LIKE"/>
    <property type="match status" value="1"/>
</dbReference>
<dbReference type="InterPro" id="IPR006460">
    <property type="entry name" value="MIZ1-like_pln"/>
</dbReference>
<reference evidence="2" key="1">
    <citation type="submission" date="2025-08" db="UniProtKB">
        <authorList>
            <consortium name="RefSeq"/>
        </authorList>
    </citation>
    <scope>IDENTIFICATION</scope>
</reference>
<sequence>MLYQDSGEIRKEVSVLCLIRCEKYPIFLLIRCCSHVGPVIPLLFSRESPPTVVGTILCPWGSVEDNRLRLCLQKPLSPDPPLLLIDLPSCDLEGVCRITFECSAEHSRGGSLLDEPSWMVRCNGSKTGYGRRRAATKADMWALEAVRPVSTGAGLLLPPKLDSATAGPSACAFMYMRGSFERVIGSPDSESYHLVDPTSCLGPEISFFFLRG</sequence>
<dbReference type="NCBIfam" id="TIGR01570">
    <property type="entry name" value="A_thal_3588"/>
    <property type="match status" value="1"/>
</dbReference>
<name>A0AB40CFA3_DIOCR</name>
<evidence type="ECO:0000313" key="1">
    <source>
        <dbReference type="Proteomes" id="UP001515500"/>
    </source>
</evidence>
<proteinExistence type="predicted"/>
<protein>
    <submittedName>
        <fullName evidence="2">Protein MIZU-KUSSEI 1-like</fullName>
    </submittedName>
</protein>
<keyword evidence="1" id="KW-1185">Reference proteome</keyword>
<dbReference type="AlphaFoldDB" id="A0AB40CFA3"/>
<dbReference type="RefSeq" id="XP_039137382.1">
    <property type="nucleotide sequence ID" value="XM_039281448.1"/>
</dbReference>
<gene>
    <name evidence="2" type="primary">LOC120274907</name>
</gene>
<dbReference type="PANTHER" id="PTHR31696">
    <property type="entry name" value="PROTEIN MIZU-KUSSEI 1"/>
    <property type="match status" value="1"/>
</dbReference>
<evidence type="ECO:0000313" key="2">
    <source>
        <dbReference type="RefSeq" id="XP_039137382.1"/>
    </source>
</evidence>
<dbReference type="Proteomes" id="UP001515500">
    <property type="component" value="Chromosome 13"/>
</dbReference>